<gene>
    <name evidence="12" type="primary">fliJ</name>
    <name evidence="11" type="ORF">BGI27_05105</name>
    <name evidence="12" type="ORF">CGU29_03835</name>
</gene>
<dbReference type="GO" id="GO:0015031">
    <property type="term" value="P:protein transport"/>
    <property type="evidence" value="ECO:0007669"/>
    <property type="project" value="UniProtKB-KW"/>
</dbReference>
<comment type="caution">
    <text evidence="12">The sequence shown here is derived from an EMBL/GenBank/DDBJ whole genome shotgun (WGS) entry which is preliminary data.</text>
</comment>
<evidence type="ECO:0000256" key="9">
    <source>
        <dbReference type="ARBA" id="ARBA00023136"/>
    </source>
</evidence>
<evidence type="ECO:0000256" key="8">
    <source>
        <dbReference type="ARBA" id="ARBA00022927"/>
    </source>
</evidence>
<dbReference type="GO" id="GO:0006935">
    <property type="term" value="P:chemotaxis"/>
    <property type="evidence" value="ECO:0007669"/>
    <property type="project" value="UniProtKB-KW"/>
</dbReference>
<dbReference type="InterPro" id="IPR012823">
    <property type="entry name" value="Flagell_FliJ"/>
</dbReference>
<comment type="subcellular location">
    <subcellularLocation>
        <location evidence="1">Cell membrane</location>
        <topology evidence="1">Peripheral membrane protein</topology>
        <orientation evidence="1">Cytoplasmic side</orientation>
    </subcellularLocation>
</comment>
<evidence type="ECO:0000256" key="6">
    <source>
        <dbReference type="ARBA" id="ARBA00022500"/>
    </source>
</evidence>
<evidence type="ECO:0000313" key="14">
    <source>
        <dbReference type="Proteomes" id="UP000623509"/>
    </source>
</evidence>
<organism evidence="12 13">
    <name type="scientific">Candidatus Dactylopiibacterium carminicum</name>
    <dbReference type="NCBI Taxonomy" id="857335"/>
    <lineage>
        <taxon>Bacteria</taxon>
        <taxon>Pseudomonadati</taxon>
        <taxon>Pseudomonadota</taxon>
        <taxon>Betaproteobacteria</taxon>
        <taxon>Rhodocyclales</taxon>
        <taxon>Rhodocyclaceae</taxon>
        <taxon>Candidatus Dactylopiibacterium</taxon>
    </lineage>
</organism>
<keyword evidence="4" id="KW-0813">Transport</keyword>
<keyword evidence="7" id="KW-1005">Bacterial flagellum biogenesis</keyword>
<dbReference type="GO" id="GO:0044781">
    <property type="term" value="P:bacterial-type flagellum organization"/>
    <property type="evidence" value="ECO:0007669"/>
    <property type="project" value="UniProtKB-KW"/>
</dbReference>
<evidence type="ECO:0000313" key="11">
    <source>
        <dbReference type="EMBL" id="KAF7599969.1"/>
    </source>
</evidence>
<dbReference type="EMBL" id="NMRN01000007">
    <property type="protein sequence ID" value="PAS94450.1"/>
    <property type="molecule type" value="Genomic_DNA"/>
</dbReference>
<dbReference type="InterPro" id="IPR053716">
    <property type="entry name" value="Flag_assembly_chemotaxis_eff"/>
</dbReference>
<dbReference type="Pfam" id="PF02050">
    <property type="entry name" value="FliJ"/>
    <property type="match status" value="1"/>
</dbReference>
<reference evidence="12 13" key="2">
    <citation type="submission" date="2017-07" db="EMBL/GenBank/DDBJ databases">
        <title>Candidatus Dactylopiibacterium carminicum, a nitrogen-fixing symbiont of the cochineal insect Dactylopius coccus and Dactylopius opuntiae (Hemiptera: Coccoidea: Dactylopiidae).</title>
        <authorList>
            <person name="Vera A."/>
        </authorList>
    </citation>
    <scope>NUCLEOTIDE SEQUENCE [LARGE SCALE GENOMIC DNA]</scope>
    <source>
        <strain evidence="12 13">NFDCM</strain>
    </source>
</reference>
<keyword evidence="9" id="KW-0472">Membrane</keyword>
<evidence type="ECO:0000256" key="10">
    <source>
        <dbReference type="ARBA" id="ARBA00023225"/>
    </source>
</evidence>
<comment type="similarity">
    <text evidence="2">Belongs to the FliJ family.</text>
</comment>
<keyword evidence="10" id="KW-1006">Bacterial flagellum protein export</keyword>
<dbReference type="AlphaFoldDB" id="A0A272EXU6"/>
<dbReference type="Proteomes" id="UP000623509">
    <property type="component" value="Unassembled WGS sequence"/>
</dbReference>
<evidence type="ECO:0000256" key="3">
    <source>
        <dbReference type="ARBA" id="ARBA00020392"/>
    </source>
</evidence>
<dbReference type="Proteomes" id="UP000216107">
    <property type="component" value="Unassembled WGS sequence"/>
</dbReference>
<reference evidence="11 14" key="1">
    <citation type="submission" date="2016-08" db="EMBL/GenBank/DDBJ databases">
        <title>Candidatus Dactylopiibacterium carminicum genome sequence.</title>
        <authorList>
            <person name="Ramirez-Puebla S.T."/>
            <person name="Ormeno-Orrillo E."/>
            <person name="Vera-Ponce De Leon A."/>
            <person name="Luis L."/>
            <person name="Sanchez-Flores A."/>
            <person name="Monica R."/>
            <person name="Martinez-Romero E."/>
        </authorList>
    </citation>
    <scope>NUCLEOTIDE SEQUENCE [LARGE SCALE GENOMIC DNA]</scope>
    <source>
        <strain evidence="11">END1</strain>
    </source>
</reference>
<evidence type="ECO:0000256" key="7">
    <source>
        <dbReference type="ARBA" id="ARBA00022795"/>
    </source>
</evidence>
<evidence type="ECO:0000256" key="1">
    <source>
        <dbReference type="ARBA" id="ARBA00004413"/>
    </source>
</evidence>
<evidence type="ECO:0000313" key="13">
    <source>
        <dbReference type="Proteomes" id="UP000216107"/>
    </source>
</evidence>
<dbReference type="NCBIfam" id="TIGR02473">
    <property type="entry name" value="flagell_FliJ"/>
    <property type="match status" value="1"/>
</dbReference>
<evidence type="ECO:0000256" key="2">
    <source>
        <dbReference type="ARBA" id="ARBA00010004"/>
    </source>
</evidence>
<dbReference type="GO" id="GO:0005886">
    <property type="term" value="C:plasma membrane"/>
    <property type="evidence" value="ECO:0007669"/>
    <property type="project" value="UniProtKB-SubCell"/>
</dbReference>
<dbReference type="EMBL" id="MDUX01000011">
    <property type="protein sequence ID" value="KAF7599969.1"/>
    <property type="molecule type" value="Genomic_DNA"/>
</dbReference>
<name>A0A272EXU6_9RHOO</name>
<dbReference type="GO" id="GO:0071973">
    <property type="term" value="P:bacterial-type flagellum-dependent cell motility"/>
    <property type="evidence" value="ECO:0007669"/>
    <property type="project" value="InterPro"/>
</dbReference>
<keyword evidence="5" id="KW-1003">Cell membrane</keyword>
<dbReference type="GO" id="GO:0009288">
    <property type="term" value="C:bacterial-type flagellum"/>
    <property type="evidence" value="ECO:0007669"/>
    <property type="project" value="InterPro"/>
</dbReference>
<dbReference type="Gene3D" id="1.10.287.1700">
    <property type="match status" value="1"/>
</dbReference>
<keyword evidence="6" id="KW-0145">Chemotaxis</keyword>
<protein>
    <recommendedName>
        <fullName evidence="3">Flagellar FliJ protein</fullName>
    </recommendedName>
</protein>
<keyword evidence="12" id="KW-0282">Flagellum</keyword>
<dbReference type="OrthoDB" id="8596394at2"/>
<keyword evidence="8" id="KW-0653">Protein transport</keyword>
<proteinExistence type="inferred from homology"/>
<evidence type="ECO:0000313" key="12">
    <source>
        <dbReference type="EMBL" id="PAS94450.1"/>
    </source>
</evidence>
<keyword evidence="14" id="KW-1185">Reference proteome</keyword>
<keyword evidence="12" id="KW-0969">Cilium</keyword>
<dbReference type="RefSeq" id="WP_095523831.1">
    <property type="nucleotide sequence ID" value="NZ_MDUX01000011.1"/>
</dbReference>
<keyword evidence="12" id="KW-0966">Cell projection</keyword>
<evidence type="ECO:0000256" key="5">
    <source>
        <dbReference type="ARBA" id="ARBA00022475"/>
    </source>
</evidence>
<accession>A0A272EXU6</accession>
<sequence length="150" mass="17255">MNKVAERKLRGLSMATELREREKDERQAELAVKQATEARYRANLERLEALSESAGASARQGVGQLSVLSQNRGDYKQAVLQMAAEHRLELQLHQADMRLAQTALMQAMHRHEALEQTLERRRAGLQREENVREQKQQDELATQAWLRGVR</sequence>
<evidence type="ECO:0000256" key="4">
    <source>
        <dbReference type="ARBA" id="ARBA00022448"/>
    </source>
</evidence>